<accession>A0AAP0ING8</accession>
<gene>
    <name evidence="1" type="ORF">Scep_016907</name>
</gene>
<dbReference type="AlphaFoldDB" id="A0AAP0ING8"/>
<protein>
    <submittedName>
        <fullName evidence="1">Uncharacterized protein</fullName>
    </submittedName>
</protein>
<keyword evidence="2" id="KW-1185">Reference proteome</keyword>
<sequence length="92" mass="9725">MAVARHGVALSGRSILDETTTVDKAAGRQVSHPEPEFAGLLSRLNELLVGNGTVLSPKGHCYRWGRAAINEDAPLLARPNQHRGGAGATMVQ</sequence>
<comment type="caution">
    <text evidence="1">The sequence shown here is derived from an EMBL/GenBank/DDBJ whole genome shotgun (WGS) entry which is preliminary data.</text>
</comment>
<dbReference type="EMBL" id="JBBNAG010000007">
    <property type="protein sequence ID" value="KAK9118814.1"/>
    <property type="molecule type" value="Genomic_DNA"/>
</dbReference>
<organism evidence="1 2">
    <name type="scientific">Stephania cephalantha</name>
    <dbReference type="NCBI Taxonomy" id="152367"/>
    <lineage>
        <taxon>Eukaryota</taxon>
        <taxon>Viridiplantae</taxon>
        <taxon>Streptophyta</taxon>
        <taxon>Embryophyta</taxon>
        <taxon>Tracheophyta</taxon>
        <taxon>Spermatophyta</taxon>
        <taxon>Magnoliopsida</taxon>
        <taxon>Ranunculales</taxon>
        <taxon>Menispermaceae</taxon>
        <taxon>Menispermoideae</taxon>
        <taxon>Cissampelideae</taxon>
        <taxon>Stephania</taxon>
    </lineage>
</organism>
<proteinExistence type="predicted"/>
<reference evidence="1 2" key="1">
    <citation type="submission" date="2024-01" db="EMBL/GenBank/DDBJ databases">
        <title>Genome assemblies of Stephania.</title>
        <authorList>
            <person name="Yang L."/>
        </authorList>
    </citation>
    <scope>NUCLEOTIDE SEQUENCE [LARGE SCALE GENOMIC DNA]</scope>
    <source>
        <strain evidence="1">JXDWG</strain>
        <tissue evidence="1">Leaf</tissue>
    </source>
</reference>
<evidence type="ECO:0000313" key="1">
    <source>
        <dbReference type="EMBL" id="KAK9118814.1"/>
    </source>
</evidence>
<dbReference type="Proteomes" id="UP001419268">
    <property type="component" value="Unassembled WGS sequence"/>
</dbReference>
<evidence type="ECO:0000313" key="2">
    <source>
        <dbReference type="Proteomes" id="UP001419268"/>
    </source>
</evidence>
<name>A0AAP0ING8_9MAGN</name>